<dbReference type="InterPro" id="IPR011146">
    <property type="entry name" value="HIT-like"/>
</dbReference>
<dbReference type="RefSeq" id="WP_064439773.1">
    <property type="nucleotide sequence ID" value="NZ_BDDI01000005.1"/>
</dbReference>
<dbReference type="AlphaFoldDB" id="A0A839RIE2"/>
<dbReference type="OrthoDB" id="9784774at2"/>
<reference evidence="5 6" key="1">
    <citation type="submission" date="2020-08" db="EMBL/GenBank/DDBJ databases">
        <title>Sequencing the genomes of 1000 actinobacteria strains.</title>
        <authorList>
            <person name="Klenk H.-P."/>
        </authorList>
    </citation>
    <scope>NUCLEOTIDE SEQUENCE [LARGE SCALE GENOMIC DNA]</scope>
    <source>
        <strain evidence="5 6">DSM 45258</strain>
    </source>
</reference>
<dbReference type="PANTHER" id="PTHR46648:SF1">
    <property type="entry name" value="ADENOSINE 5'-MONOPHOSPHORAMIDASE HNT1"/>
    <property type="match status" value="1"/>
</dbReference>
<dbReference type="EMBL" id="JACHWS010000001">
    <property type="protein sequence ID" value="MBB3036147.1"/>
    <property type="molecule type" value="Genomic_DNA"/>
</dbReference>
<evidence type="ECO:0000313" key="5">
    <source>
        <dbReference type="EMBL" id="MBB3036147.1"/>
    </source>
</evidence>
<evidence type="ECO:0000259" key="4">
    <source>
        <dbReference type="PROSITE" id="PS51084"/>
    </source>
</evidence>
<dbReference type="PANTHER" id="PTHR46648">
    <property type="entry name" value="HIT FAMILY PROTEIN 1"/>
    <property type="match status" value="1"/>
</dbReference>
<dbReference type="PROSITE" id="PS51084">
    <property type="entry name" value="HIT_2"/>
    <property type="match status" value="1"/>
</dbReference>
<dbReference type="Proteomes" id="UP000567922">
    <property type="component" value="Unassembled WGS sequence"/>
</dbReference>
<dbReference type="PRINTS" id="PR00332">
    <property type="entry name" value="HISTRIAD"/>
</dbReference>
<comment type="caution">
    <text evidence="5">The sequence shown here is derived from an EMBL/GenBank/DDBJ whole genome shotgun (WGS) entry which is preliminary data.</text>
</comment>
<keyword evidence="6" id="KW-1185">Reference proteome</keyword>
<accession>A0A839RIE2</accession>
<dbReference type="PROSITE" id="PS00892">
    <property type="entry name" value="HIT_1"/>
    <property type="match status" value="1"/>
</dbReference>
<dbReference type="Pfam" id="PF01230">
    <property type="entry name" value="HIT"/>
    <property type="match status" value="1"/>
</dbReference>
<dbReference type="SUPFAM" id="SSF54197">
    <property type="entry name" value="HIT-like"/>
    <property type="match status" value="1"/>
</dbReference>
<evidence type="ECO:0000256" key="2">
    <source>
        <dbReference type="PIRSR" id="PIRSR601310-3"/>
    </source>
</evidence>
<dbReference type="InterPro" id="IPR019808">
    <property type="entry name" value="Histidine_triad_CS"/>
</dbReference>
<feature type="active site" description="Tele-AMP-histidine intermediate" evidence="1">
    <location>
        <position position="102"/>
    </location>
</feature>
<feature type="short sequence motif" description="Histidine triad motif" evidence="2 3">
    <location>
        <begin position="100"/>
        <end position="104"/>
    </location>
</feature>
<evidence type="ECO:0000256" key="3">
    <source>
        <dbReference type="PROSITE-ProRule" id="PRU00464"/>
    </source>
</evidence>
<gene>
    <name evidence="5" type="ORF">FHU29_000581</name>
</gene>
<dbReference type="Gene3D" id="3.30.428.10">
    <property type="entry name" value="HIT-like"/>
    <property type="match status" value="1"/>
</dbReference>
<sequence>MDQQDCIFCSIVAGSGPAHVVYEDENVVAFLDIRPIKRGHTLVIPRTHAGDLTELPQQLGAQVFSTAQMIARAVRDKRIGAEGANIVINDGEAAFQTVPHTHIHVIPRRHGDKMRLAGGLLTRRASGLPETAALLRAAINEAARDAGLDT</sequence>
<organism evidence="5 6">
    <name type="scientific">Hoyosella altamirensis</name>
    <dbReference type="NCBI Taxonomy" id="616997"/>
    <lineage>
        <taxon>Bacteria</taxon>
        <taxon>Bacillati</taxon>
        <taxon>Actinomycetota</taxon>
        <taxon>Actinomycetes</taxon>
        <taxon>Mycobacteriales</taxon>
        <taxon>Hoyosellaceae</taxon>
        <taxon>Hoyosella</taxon>
    </lineage>
</organism>
<feature type="domain" description="HIT" evidence="4">
    <location>
        <begin position="7"/>
        <end position="115"/>
    </location>
</feature>
<evidence type="ECO:0000313" key="6">
    <source>
        <dbReference type="Proteomes" id="UP000567922"/>
    </source>
</evidence>
<dbReference type="GO" id="GO:0009117">
    <property type="term" value="P:nucleotide metabolic process"/>
    <property type="evidence" value="ECO:0007669"/>
    <property type="project" value="TreeGrafter"/>
</dbReference>
<dbReference type="InterPro" id="IPR001310">
    <property type="entry name" value="Histidine_triad_HIT"/>
</dbReference>
<dbReference type="InterPro" id="IPR036265">
    <property type="entry name" value="HIT-like_sf"/>
</dbReference>
<name>A0A839RIE2_9ACTN</name>
<dbReference type="CDD" id="cd01277">
    <property type="entry name" value="HINT_subgroup"/>
    <property type="match status" value="1"/>
</dbReference>
<proteinExistence type="predicted"/>
<keyword evidence="5" id="KW-0378">Hydrolase</keyword>
<dbReference type="InterPro" id="IPR039384">
    <property type="entry name" value="HINT"/>
</dbReference>
<protein>
    <submittedName>
        <fullName evidence="5">Diadenosine tetraphosphate (Ap4A) HIT family hydrolase</fullName>
    </submittedName>
</protein>
<evidence type="ECO:0000256" key="1">
    <source>
        <dbReference type="PIRSR" id="PIRSR601310-1"/>
    </source>
</evidence>
<dbReference type="GO" id="GO:0016787">
    <property type="term" value="F:hydrolase activity"/>
    <property type="evidence" value="ECO:0007669"/>
    <property type="project" value="UniProtKB-KW"/>
</dbReference>